<feature type="chain" id="PRO_5037710893" evidence="1">
    <location>
        <begin position="18"/>
        <end position="291"/>
    </location>
</feature>
<proteinExistence type="predicted"/>
<keyword evidence="1" id="KW-0732">Signal</keyword>
<feature type="signal peptide" evidence="1">
    <location>
        <begin position="1"/>
        <end position="17"/>
    </location>
</feature>
<accession>A0A915IX66</accession>
<evidence type="ECO:0000256" key="1">
    <source>
        <dbReference type="SAM" id="SignalP"/>
    </source>
</evidence>
<dbReference type="WBParaSite" id="nRc.2.0.1.t18418-RA">
    <property type="protein sequence ID" value="nRc.2.0.1.t18418-RA"/>
    <property type="gene ID" value="nRc.2.0.1.g18418"/>
</dbReference>
<organism evidence="2 3">
    <name type="scientific">Romanomermis culicivorax</name>
    <name type="common">Nematode worm</name>
    <dbReference type="NCBI Taxonomy" id="13658"/>
    <lineage>
        <taxon>Eukaryota</taxon>
        <taxon>Metazoa</taxon>
        <taxon>Ecdysozoa</taxon>
        <taxon>Nematoda</taxon>
        <taxon>Enoplea</taxon>
        <taxon>Dorylaimia</taxon>
        <taxon>Mermithida</taxon>
        <taxon>Mermithoidea</taxon>
        <taxon>Mermithidae</taxon>
        <taxon>Romanomermis</taxon>
    </lineage>
</organism>
<reference evidence="3" key="1">
    <citation type="submission" date="2022-11" db="UniProtKB">
        <authorList>
            <consortium name="WormBaseParasite"/>
        </authorList>
    </citation>
    <scope>IDENTIFICATION</scope>
</reference>
<dbReference type="Proteomes" id="UP000887565">
    <property type="component" value="Unplaced"/>
</dbReference>
<dbReference type="AlphaFoldDB" id="A0A915IX66"/>
<evidence type="ECO:0000313" key="3">
    <source>
        <dbReference type="WBParaSite" id="nRc.2.0.1.t18418-RA"/>
    </source>
</evidence>
<name>A0A915IX66_ROMCU</name>
<sequence>MLLLMVVLFVQIGTGSSGACSGGQGRMEVGRVERLVDCTERLVEPVVAVTAAATEQMSLVVAVVNMTETLAISKYNNINELEDYVRSHLDTYYQMDFDRLEQQFYAQCYWMHSRDLHGPQERGMARESPFFKTFEYRGPMFKRLCATRSTVPVLKNFNRTQLNDKNEGNAEVDQIDEFTDSFGAWGVILSNEVNMNVSLRAPFNFTLQIRQRILEIEFTIYKPYYNLQKTFPSSDPEKQLFSVEMTLGYDDTRLTMDINFLMRAASREQLKFSIKVNQQEINNSPRQLMCE</sequence>
<protein>
    <submittedName>
        <fullName evidence="3">Uncharacterized protein</fullName>
    </submittedName>
</protein>
<keyword evidence="2" id="KW-1185">Reference proteome</keyword>
<evidence type="ECO:0000313" key="2">
    <source>
        <dbReference type="Proteomes" id="UP000887565"/>
    </source>
</evidence>